<name>A0ABM1PKZ7_DROAR</name>
<organism evidence="7 8">
    <name type="scientific">Drosophila arizonae</name>
    <name type="common">Fruit fly</name>
    <dbReference type="NCBI Taxonomy" id="7263"/>
    <lineage>
        <taxon>Eukaryota</taxon>
        <taxon>Metazoa</taxon>
        <taxon>Ecdysozoa</taxon>
        <taxon>Arthropoda</taxon>
        <taxon>Hexapoda</taxon>
        <taxon>Insecta</taxon>
        <taxon>Pterygota</taxon>
        <taxon>Neoptera</taxon>
        <taxon>Endopterygota</taxon>
        <taxon>Diptera</taxon>
        <taxon>Brachycera</taxon>
        <taxon>Muscomorpha</taxon>
        <taxon>Ephydroidea</taxon>
        <taxon>Drosophilidae</taxon>
        <taxon>Drosophila</taxon>
    </lineage>
</organism>
<evidence type="ECO:0000256" key="2">
    <source>
        <dbReference type="ARBA" id="ARBA00004286"/>
    </source>
</evidence>
<evidence type="ECO:0000256" key="1">
    <source>
        <dbReference type="ARBA" id="ARBA00004123"/>
    </source>
</evidence>
<proteinExistence type="inferred from homology"/>
<evidence type="ECO:0000313" key="7">
    <source>
        <dbReference type="Proteomes" id="UP000694904"/>
    </source>
</evidence>
<dbReference type="RefSeq" id="XP_017867883.1">
    <property type="nucleotide sequence ID" value="XM_018012394.1"/>
</dbReference>
<keyword evidence="4" id="KW-0158">Chromosome</keyword>
<comment type="subcellular location">
    <subcellularLocation>
        <location evidence="2">Chromosome</location>
    </subcellularLocation>
    <subcellularLocation>
        <location evidence="1">Nucleus</location>
    </subcellularLocation>
</comment>
<dbReference type="GeneID" id="108616884"/>
<dbReference type="InterPro" id="IPR038751">
    <property type="entry name" value="INTS8"/>
</dbReference>
<sequence length="1008" mass="113446">MEDPLKPKPVPLAAETVLWFEFLLDPNKITEHLQCKNPEPSAVELIMQFISMTPDTAIASTVVTPGSDLQNISGASVGANATTPAASAALNVPLLTQQQQQQHQLQLTRKQLALKILELKVATWLRWDLDALEKGLPVIMQLGLLRDLCTISYGRIVSIPFLSDFDLKISPTGNERAARFALTIYHRMVLRLQLIKDSALKSPRPPMFQTVDQLQQFLDTPTQPSIEYLEQLCSPAAASKPFYVFHYDSFVALQCDALSTAQNYDLMHLITPQELRAQLQYELAHYYLHTKQYVLAREAAAACNASLQAIPAGATRYFCHVRAEELEGLLQACGISAQQQTLLERFHQSLLNSYADIIPILRQDNRAREIPLVSRRNVELDIEGAISTGLLKEMPPQLLLHVAALNVVRTVFEWGNIFGSVEYFEKYHDLDYMPPIMEAMQDALTYCSDVEQSALKHFLIDCVLHQQQKQQMEQSRQLLHTLRGMAIFSSEELVDLEEQLVQASLPVLSNSLATLNDWICHSKMTRVDVAALERQLISCTNANSVRILLVKLCGTAPGKPLWAINPSWDVPQPLKALIMAMPVSFLQDFSYVLLGKARELATRGSYIDAVSMLSVLKSETQRQELGSSAQMMCKLITWEILHIQITQCLDEWHQKPLDLQALGTRCKQCLGALQAGDSIMPRLEILESCAIMLLNLTDFPPLLYLDKRAQQLELPLAFAATFIEMEKMKGPKKVCRDAWELMLSMFLNVPKRAAAAGAGIGASSALQAFLQRVRHQSVFGLAISMLGKMHNILKDDPNHDLSCEYMQLWPTSINNPNGYSLRSVSETLQWLLSEALSYYPQTVSWLKMKGDLELAIGNNESAMRCYVNALVTGTDYCTMPLQRNVADDYVIRKMIRCAANLGCHMQATVLCQFLDEIDYGIVFKNLTEKCSNFTDAMDAYYSCIWDTTLLEFIVNLHAKRGEHSRKLEAISMMGTLELNANNNEEIKRESAMVRKSRFLRALAKQYLL</sequence>
<keyword evidence="5" id="KW-0539">Nucleus</keyword>
<evidence type="ECO:0000259" key="6">
    <source>
        <dbReference type="Pfam" id="PF25756"/>
    </source>
</evidence>
<dbReference type="PANTHER" id="PTHR13350">
    <property type="entry name" value="INTEGRATOR COMPLEX SUBUNIT 8"/>
    <property type="match status" value="1"/>
</dbReference>
<evidence type="ECO:0000256" key="3">
    <source>
        <dbReference type="ARBA" id="ARBA00007147"/>
    </source>
</evidence>
<dbReference type="Proteomes" id="UP000694904">
    <property type="component" value="Chromosome 5"/>
</dbReference>
<dbReference type="Pfam" id="PF25756">
    <property type="entry name" value="TPR_INTS8"/>
    <property type="match status" value="1"/>
</dbReference>
<evidence type="ECO:0000256" key="4">
    <source>
        <dbReference type="ARBA" id="ARBA00022454"/>
    </source>
</evidence>
<protein>
    <submittedName>
        <fullName evidence="8">Integrator complex subunit 8</fullName>
    </submittedName>
</protein>
<evidence type="ECO:0000256" key="5">
    <source>
        <dbReference type="ARBA" id="ARBA00023242"/>
    </source>
</evidence>
<keyword evidence="7" id="KW-1185">Reference proteome</keyword>
<evidence type="ECO:0000313" key="8">
    <source>
        <dbReference type="RefSeq" id="XP_017867883.1"/>
    </source>
</evidence>
<gene>
    <name evidence="8" type="primary">LOC108616884</name>
</gene>
<accession>A0ABM1PKZ7</accession>
<comment type="similarity">
    <text evidence="3">Belongs to the Integrator subunit 8 family.</text>
</comment>
<reference evidence="8" key="3">
    <citation type="submission" date="2025-08" db="UniProtKB">
        <authorList>
            <consortium name="RefSeq"/>
        </authorList>
    </citation>
    <scope>IDENTIFICATION</scope>
    <source>
        <tissue evidence="8">Whole organism</tissue>
    </source>
</reference>
<reference evidence="7" key="1">
    <citation type="journal article" date="1997" name="Nucleic Acids Res.">
        <title>tRNAscan-SE: a program for improved detection of transfer RNA genes in genomic sequence.</title>
        <authorList>
            <person name="Lowe T.M."/>
            <person name="Eddy S.R."/>
        </authorList>
    </citation>
    <scope>NUCLEOTIDE SEQUENCE [LARGE SCALE GENOMIC DNA]</scope>
</reference>
<reference evidence="7" key="2">
    <citation type="journal article" date="2016" name="G3 (Bethesda)">
        <title>Genome Evolution in Three Species of Cactophilic Drosophila.</title>
        <authorList>
            <person name="Sanchez-Flores A."/>
            <person name="Penazola F."/>
            <person name="Carpinteyro-Ponce J."/>
            <person name="Nazario-Yepiz N."/>
            <person name="Abreu-Goodger C."/>
            <person name="Machado C.A."/>
            <person name="Markow T.A."/>
        </authorList>
    </citation>
    <scope>NUCLEOTIDE SEQUENCE [LARGE SCALE GENOMIC DNA]</scope>
</reference>
<dbReference type="InterPro" id="IPR057980">
    <property type="entry name" value="TPR_INTS8"/>
</dbReference>
<dbReference type="PANTHER" id="PTHR13350:SF1">
    <property type="entry name" value="INTEGRATOR COMPLEX SUBUNIT 8"/>
    <property type="match status" value="1"/>
</dbReference>
<feature type="domain" description="INTS8 TPR repeats" evidence="6">
    <location>
        <begin position="527"/>
        <end position="1006"/>
    </location>
</feature>